<name>A0A4U3AMS1_9BACI</name>
<dbReference type="EMBL" id="SZON01001684">
    <property type="protein sequence ID" value="TKI90146.1"/>
    <property type="molecule type" value="Genomic_DNA"/>
</dbReference>
<dbReference type="SUPFAM" id="SSF56801">
    <property type="entry name" value="Acetyl-CoA synthetase-like"/>
    <property type="match status" value="1"/>
</dbReference>
<dbReference type="Gene3D" id="3.40.50.980">
    <property type="match status" value="2"/>
</dbReference>
<dbReference type="SUPFAM" id="SSF52777">
    <property type="entry name" value="CoA-dependent acyltransferases"/>
    <property type="match status" value="1"/>
</dbReference>
<proteinExistence type="predicted"/>
<dbReference type="GO" id="GO:0031177">
    <property type="term" value="F:phosphopantetheine binding"/>
    <property type="evidence" value="ECO:0007669"/>
    <property type="project" value="TreeGrafter"/>
</dbReference>
<protein>
    <recommendedName>
        <fullName evidence="1">AMP-dependent synthetase/ligase domain-containing protein</fullName>
    </recommendedName>
</protein>
<feature type="domain" description="AMP-dependent synthetase/ligase" evidence="1">
    <location>
        <begin position="81"/>
        <end position="177"/>
    </location>
</feature>
<dbReference type="GO" id="GO:0005737">
    <property type="term" value="C:cytoplasm"/>
    <property type="evidence" value="ECO:0007669"/>
    <property type="project" value="TreeGrafter"/>
</dbReference>
<reference evidence="2 3" key="1">
    <citation type="journal article" date="2019" name="Environ. Microbiol.">
        <title>An active ?-lactamase is a part of an orchestrated cell wall stress resistance network of Bacillus subtilis and related rhizosphere species.</title>
        <authorList>
            <person name="Bucher T."/>
            <person name="Keren-Paz A."/>
            <person name="Hausser J."/>
            <person name="Olender T."/>
            <person name="Cytryn E."/>
            <person name="Kolodkin-Gal I."/>
        </authorList>
    </citation>
    <scope>NUCLEOTIDE SEQUENCE [LARGE SCALE GENOMIC DNA]</scope>
    <source>
        <strain evidence="2 3">I5</strain>
    </source>
</reference>
<feature type="non-terminal residue" evidence="2">
    <location>
        <position position="180"/>
    </location>
</feature>
<dbReference type="Proteomes" id="UP000305222">
    <property type="component" value="Unassembled WGS sequence"/>
</dbReference>
<dbReference type="InterPro" id="IPR000873">
    <property type="entry name" value="AMP-dep_synth/lig_dom"/>
</dbReference>
<evidence type="ECO:0000313" key="2">
    <source>
        <dbReference type="EMBL" id="TKI90146.1"/>
    </source>
</evidence>
<dbReference type="AlphaFoldDB" id="A0A4U3AMS1"/>
<dbReference type="GO" id="GO:0044550">
    <property type="term" value="P:secondary metabolite biosynthetic process"/>
    <property type="evidence" value="ECO:0007669"/>
    <property type="project" value="TreeGrafter"/>
</dbReference>
<organism evidence="2 3">
    <name type="scientific">Bacillus wiedmannii</name>
    <dbReference type="NCBI Taxonomy" id="1890302"/>
    <lineage>
        <taxon>Bacteria</taxon>
        <taxon>Bacillati</taxon>
        <taxon>Bacillota</taxon>
        <taxon>Bacilli</taxon>
        <taxon>Bacillales</taxon>
        <taxon>Bacillaceae</taxon>
        <taxon>Bacillus</taxon>
        <taxon>Bacillus cereus group</taxon>
    </lineage>
</organism>
<dbReference type="PANTHER" id="PTHR45527">
    <property type="entry name" value="NONRIBOSOMAL PEPTIDE SYNTHETASE"/>
    <property type="match status" value="1"/>
</dbReference>
<gene>
    <name evidence="2" type="ORF">FC699_24645</name>
</gene>
<accession>A0A4U3AMS1</accession>
<dbReference type="PANTHER" id="PTHR45527:SF1">
    <property type="entry name" value="FATTY ACID SYNTHASE"/>
    <property type="match status" value="1"/>
</dbReference>
<evidence type="ECO:0000313" key="3">
    <source>
        <dbReference type="Proteomes" id="UP000305222"/>
    </source>
</evidence>
<sequence length="180" mass="20699">YLDNVVIEKNGELLISWNYVEELFDVDVIEAMFSQFVDLLEQLVKQSDITSLQMKESDQTLIKQYNETTEKIPSTTLYQLFTDQVKRTPDEVAVVFEQEWLTYSELHKRSNQIAHFLKEQGIGLGDKVGLLAKRRFDTIVNMLGILKAGAAYVPIDPDHPLDRQTYILKNSSCKLLLEPS</sequence>
<dbReference type="GO" id="GO:0043041">
    <property type="term" value="P:amino acid activation for nonribosomal peptide biosynthetic process"/>
    <property type="evidence" value="ECO:0007669"/>
    <property type="project" value="TreeGrafter"/>
</dbReference>
<dbReference type="Gene3D" id="3.30.559.30">
    <property type="entry name" value="Nonribosomal peptide synthetase, condensation domain"/>
    <property type="match status" value="1"/>
</dbReference>
<evidence type="ECO:0000259" key="1">
    <source>
        <dbReference type="Pfam" id="PF00501"/>
    </source>
</evidence>
<feature type="non-terminal residue" evidence="2">
    <location>
        <position position="1"/>
    </location>
</feature>
<dbReference type="Pfam" id="PF00501">
    <property type="entry name" value="AMP-binding"/>
    <property type="match status" value="1"/>
</dbReference>
<comment type="caution">
    <text evidence="2">The sequence shown here is derived from an EMBL/GenBank/DDBJ whole genome shotgun (WGS) entry which is preliminary data.</text>
</comment>